<keyword evidence="2" id="KW-0732">Signal</keyword>
<feature type="compositionally biased region" description="Low complexity" evidence="1">
    <location>
        <begin position="229"/>
        <end position="256"/>
    </location>
</feature>
<evidence type="ECO:0000256" key="1">
    <source>
        <dbReference type="SAM" id="MobiDB-lite"/>
    </source>
</evidence>
<evidence type="ECO:0000313" key="4">
    <source>
        <dbReference type="Proteomes" id="UP000280685"/>
    </source>
</evidence>
<evidence type="ECO:0000256" key="2">
    <source>
        <dbReference type="SAM" id="SignalP"/>
    </source>
</evidence>
<gene>
    <name evidence="3" type="ORF">PODCO_609170</name>
</gene>
<protein>
    <submittedName>
        <fullName evidence="3">Uncharacterized protein</fullName>
    </submittedName>
</protein>
<feature type="signal peptide" evidence="2">
    <location>
        <begin position="1"/>
        <end position="18"/>
    </location>
</feature>
<accession>A0ABY6SIA9</accession>
<organism evidence="3 4">
    <name type="scientific">Podospora comata</name>
    <dbReference type="NCBI Taxonomy" id="48703"/>
    <lineage>
        <taxon>Eukaryota</taxon>
        <taxon>Fungi</taxon>
        <taxon>Dikarya</taxon>
        <taxon>Ascomycota</taxon>
        <taxon>Pezizomycotina</taxon>
        <taxon>Sordariomycetes</taxon>
        <taxon>Sordariomycetidae</taxon>
        <taxon>Sordariales</taxon>
        <taxon>Podosporaceae</taxon>
        <taxon>Podospora</taxon>
    </lineage>
</organism>
<feature type="compositionally biased region" description="Low complexity" evidence="1">
    <location>
        <begin position="90"/>
        <end position="127"/>
    </location>
</feature>
<dbReference type="EMBL" id="LR026969">
    <property type="protein sequence ID" value="VBB84650.1"/>
    <property type="molecule type" value="Genomic_DNA"/>
</dbReference>
<dbReference type="Proteomes" id="UP000280685">
    <property type="component" value="Chromosome 6"/>
</dbReference>
<sequence>MRVSTLSLGALAVGLGAATEWPDCHENNCYRNLIDANYAAEASAFCPGFIAGTTTAATAIPTNFYNCDGSVQSVSSVCSCIVYTMTHTSATATAEPTTEPSVEPTTTTIETYTISETWTSEEPTSTSTDEDDYCEDDETTTTEPTATPTDEPTVTPTDEPTVTPTDEPTVTPTESEEPTATPTDSEEPTVTPTDEPTVTPTDEPTVTSTETEAPTTTDDDYCEDDETTTTEPTVTPTDEPTVTPTDTEEPTATPTDEPTEEPTEEPTATPTDTRGTPVAQKLSPWWRSPTPVDRDLAWSGTVQSLLQKKAGFVLTPRSRCVCVECPPAPASRGSASNYGLFGRRREARRKRDAGQEIKMLVHPPPRDLGFPFLTFRSPSIEISYIDLRVPQSLVSRLPSCVDLVIRSLGKKRGT</sequence>
<feature type="chain" id="PRO_5046408064" evidence="2">
    <location>
        <begin position="19"/>
        <end position="414"/>
    </location>
</feature>
<feature type="compositionally biased region" description="Acidic residues" evidence="1">
    <location>
        <begin position="217"/>
        <end position="228"/>
    </location>
</feature>
<reference evidence="3" key="1">
    <citation type="submission" date="2018-02" db="EMBL/GenBank/DDBJ databases">
        <authorList>
            <person name="Silar P."/>
        </authorList>
    </citation>
    <scope>NUCLEOTIDE SEQUENCE [LARGE SCALE GENOMIC DNA]</scope>
    <source>
        <strain evidence="3">T</strain>
    </source>
</reference>
<proteinExistence type="predicted"/>
<feature type="compositionally biased region" description="Acidic residues" evidence="1">
    <location>
        <begin position="128"/>
        <end position="140"/>
    </location>
</feature>
<feature type="region of interest" description="Disordered" evidence="1">
    <location>
        <begin position="90"/>
        <end position="289"/>
    </location>
</feature>
<evidence type="ECO:0000313" key="3">
    <source>
        <dbReference type="EMBL" id="VBB84650.1"/>
    </source>
</evidence>
<keyword evidence="4" id="KW-1185">Reference proteome</keyword>
<feature type="compositionally biased region" description="Low complexity" evidence="1">
    <location>
        <begin position="141"/>
        <end position="216"/>
    </location>
</feature>
<name>A0ABY6SIA9_PODCO</name>